<proteinExistence type="predicted"/>
<dbReference type="EMBL" id="UZAI01017353">
    <property type="protein sequence ID" value="VDP23659.1"/>
    <property type="molecule type" value="Genomic_DNA"/>
</dbReference>
<organism evidence="1 2">
    <name type="scientific">Schistosoma margrebowiei</name>
    <dbReference type="NCBI Taxonomy" id="48269"/>
    <lineage>
        <taxon>Eukaryota</taxon>
        <taxon>Metazoa</taxon>
        <taxon>Spiralia</taxon>
        <taxon>Lophotrochozoa</taxon>
        <taxon>Platyhelminthes</taxon>
        <taxon>Trematoda</taxon>
        <taxon>Digenea</taxon>
        <taxon>Strigeidida</taxon>
        <taxon>Schistosomatoidea</taxon>
        <taxon>Schistosomatidae</taxon>
        <taxon>Schistosoma</taxon>
    </lineage>
</organism>
<dbReference type="AlphaFoldDB" id="A0A3P8FJV3"/>
<gene>
    <name evidence="1" type="ORF">SMRZ_LOCUS17358</name>
</gene>
<dbReference type="Proteomes" id="UP000277204">
    <property type="component" value="Unassembled WGS sequence"/>
</dbReference>
<evidence type="ECO:0000313" key="1">
    <source>
        <dbReference type="EMBL" id="VDP23659.1"/>
    </source>
</evidence>
<name>A0A3P8FJV3_9TREM</name>
<sequence>MWERTNQFPVEEENRKRQWKWIGHTLRKSPNCITRQALTWNPEEKRKSGRQKNTLRREIESDMKKMNNNWKELEKNCPGQR</sequence>
<reference evidence="1 2" key="1">
    <citation type="submission" date="2018-11" db="EMBL/GenBank/DDBJ databases">
        <authorList>
            <consortium name="Pathogen Informatics"/>
        </authorList>
    </citation>
    <scope>NUCLEOTIDE SEQUENCE [LARGE SCALE GENOMIC DNA]</scope>
    <source>
        <strain evidence="1 2">Zambia</strain>
    </source>
</reference>
<keyword evidence="2" id="KW-1185">Reference proteome</keyword>
<protein>
    <submittedName>
        <fullName evidence="1">Uncharacterized protein</fullName>
    </submittedName>
</protein>
<evidence type="ECO:0000313" key="2">
    <source>
        <dbReference type="Proteomes" id="UP000277204"/>
    </source>
</evidence>
<accession>A0A3P8FJV3</accession>